<gene>
    <name evidence="4" type="primary">ACBD7</name>
</gene>
<evidence type="ECO:0000256" key="2">
    <source>
        <dbReference type="SAM" id="MobiDB-lite"/>
    </source>
</evidence>
<dbReference type="InterPro" id="IPR014352">
    <property type="entry name" value="FERM/acyl-CoA-bd_prot_sf"/>
</dbReference>
<reference evidence="4" key="2">
    <citation type="submission" date="2025-08" db="UniProtKB">
        <authorList>
            <consortium name="Ensembl"/>
        </authorList>
    </citation>
    <scope>IDENTIFICATION</scope>
</reference>
<dbReference type="CDD" id="cd00435">
    <property type="entry name" value="ACBP"/>
    <property type="match status" value="1"/>
</dbReference>
<dbReference type="PANTHER" id="PTHR23310:SF51">
    <property type="entry name" value="ACYL-COA-BINDING DOMAIN-CONTAINING PROTEIN 7"/>
    <property type="match status" value="1"/>
</dbReference>
<protein>
    <submittedName>
        <fullName evidence="4">Acyl-CoA binding domain containing 7</fullName>
    </submittedName>
</protein>
<dbReference type="Ensembl" id="ENSCHIT00010034051.1">
    <property type="protein sequence ID" value="ENSCHIP00010024024.1"/>
    <property type="gene ID" value="ENSCHIG00010017945.1"/>
</dbReference>
<accession>A0A8C2R6E4</accession>
<feature type="compositionally biased region" description="Basic and acidic residues" evidence="2">
    <location>
        <begin position="1"/>
        <end position="12"/>
    </location>
</feature>
<keyword evidence="1" id="KW-0446">Lipid-binding</keyword>
<feature type="domain" description="ACB" evidence="3">
    <location>
        <begin position="239"/>
        <end position="324"/>
    </location>
</feature>
<evidence type="ECO:0000256" key="1">
    <source>
        <dbReference type="ARBA" id="ARBA00023121"/>
    </source>
</evidence>
<dbReference type="PANTHER" id="PTHR23310">
    <property type="entry name" value="ACYL-COA-BINDING PROTEIN, ACBP"/>
    <property type="match status" value="1"/>
</dbReference>
<dbReference type="GO" id="GO:0000062">
    <property type="term" value="F:fatty-acyl-CoA binding"/>
    <property type="evidence" value="ECO:0007669"/>
    <property type="project" value="InterPro"/>
</dbReference>
<evidence type="ECO:0000259" key="3">
    <source>
        <dbReference type="PROSITE" id="PS51228"/>
    </source>
</evidence>
<name>A0A8C2R6E4_CAPHI</name>
<feature type="region of interest" description="Disordered" evidence="2">
    <location>
        <begin position="1"/>
        <end position="42"/>
    </location>
</feature>
<dbReference type="SUPFAM" id="SSF47027">
    <property type="entry name" value="Acyl-CoA binding protein"/>
    <property type="match status" value="1"/>
</dbReference>
<dbReference type="AlphaFoldDB" id="A0A8C2R6E4"/>
<evidence type="ECO:0000313" key="4">
    <source>
        <dbReference type="Ensembl" id="ENSCHIP00010024024.1"/>
    </source>
</evidence>
<dbReference type="PRINTS" id="PR00689">
    <property type="entry name" value="ACOABINDINGP"/>
</dbReference>
<feature type="region of interest" description="Disordered" evidence="2">
    <location>
        <begin position="59"/>
        <end position="91"/>
    </location>
</feature>
<dbReference type="GO" id="GO:0006631">
    <property type="term" value="P:fatty acid metabolic process"/>
    <property type="evidence" value="ECO:0007669"/>
    <property type="project" value="TreeGrafter"/>
</dbReference>
<dbReference type="Pfam" id="PF00887">
    <property type="entry name" value="ACBP"/>
    <property type="match status" value="1"/>
</dbReference>
<proteinExistence type="predicted"/>
<dbReference type="PROSITE" id="PS51228">
    <property type="entry name" value="ACB_2"/>
    <property type="match status" value="1"/>
</dbReference>
<organism evidence="4">
    <name type="scientific">Capra hircus</name>
    <name type="common">Goat</name>
    <dbReference type="NCBI Taxonomy" id="9925"/>
    <lineage>
        <taxon>Eukaryota</taxon>
        <taxon>Metazoa</taxon>
        <taxon>Chordata</taxon>
        <taxon>Craniata</taxon>
        <taxon>Vertebrata</taxon>
        <taxon>Euteleostomi</taxon>
        <taxon>Mammalia</taxon>
        <taxon>Eutheria</taxon>
        <taxon>Laurasiatheria</taxon>
        <taxon>Artiodactyla</taxon>
        <taxon>Ruminantia</taxon>
        <taxon>Pecora</taxon>
        <taxon>Bovidae</taxon>
        <taxon>Caprinae</taxon>
        <taxon>Capra</taxon>
    </lineage>
</organism>
<dbReference type="Gene3D" id="1.20.80.10">
    <property type="match status" value="1"/>
</dbReference>
<reference evidence="4" key="1">
    <citation type="submission" date="2019-03" db="EMBL/GenBank/DDBJ databases">
        <title>Genome sequencing and reference-guided assembly of Black Bengal Goat (Capra hircus).</title>
        <authorList>
            <person name="Siddiki A.Z."/>
            <person name="Baten A."/>
            <person name="Billah M."/>
            <person name="Alam M.A.U."/>
            <person name="Shawrob K.S.M."/>
            <person name="Saha S."/>
            <person name="Chowdhury M."/>
            <person name="Rahman A.H."/>
            <person name="Stear M."/>
            <person name="Miah G."/>
            <person name="Das G.B."/>
            <person name="Hossain M.M."/>
            <person name="Kumkum M."/>
            <person name="Islam M.S."/>
            <person name="Mollah A.M."/>
            <person name="Ahsan A."/>
            <person name="Tusar F."/>
            <person name="Khan M.K.I."/>
        </authorList>
    </citation>
    <scope>NUCLEOTIDE SEQUENCE [LARGE SCALE GENOMIC DNA]</scope>
</reference>
<feature type="compositionally biased region" description="Basic and acidic residues" evidence="2">
    <location>
        <begin position="65"/>
        <end position="80"/>
    </location>
</feature>
<sequence>MSIGRARERAQREPAGGGALPLKEPLGAGSRDPGAWRQASSRFSRHVPAGELGVLPLLGAGRNVRPGEKRSSGAWGRRDAPLGARRISDPPLRAAAGSRLCPRWLSAGTPETRPPHRRRPLIARSPHRCSLLTACRAPYSNSCEPRGLVRRKPGTGRGRAGAGLLPANPALSSHPGEGGVNGCGLPLFLGTSWGSPRIPGQCVSKLELKSRILMQARCFSHHSSSWLGWEKAHRNCHVKHADFDKAAKDVRKLKTRPDDEELKALYGLYKQSVIGDIDIECPALLDLKGKAKWEAWNLQKGLSKEDAMSAYISKAKELIEKYGI</sequence>
<dbReference type="InterPro" id="IPR000582">
    <property type="entry name" value="Acyl-CoA-binding_protein"/>
</dbReference>
<dbReference type="InterPro" id="IPR035984">
    <property type="entry name" value="Acyl-CoA-binding_sf"/>
</dbReference>